<dbReference type="SMART" id="SM01005">
    <property type="entry name" value="Ala_racemase_C"/>
    <property type="match status" value="1"/>
</dbReference>
<reference evidence="6 7" key="1">
    <citation type="journal article" date="2021" name="Genome Biol. Evol.">
        <title>Complete Genome Sequencing of a Novel Gloeobacter Species from a Waterfall Cave in Mexico.</title>
        <authorList>
            <person name="Saw J.H."/>
            <person name="Cardona T."/>
            <person name="Montejano G."/>
        </authorList>
    </citation>
    <scope>NUCLEOTIDE SEQUENCE [LARGE SCALE GENOMIC DNA]</scope>
    <source>
        <strain evidence="6">MG652769</strain>
    </source>
</reference>
<comment type="catalytic activity">
    <reaction evidence="4">
        <text>L-alanine = D-alanine</text>
        <dbReference type="Rhea" id="RHEA:20249"/>
        <dbReference type="ChEBI" id="CHEBI:57416"/>
        <dbReference type="ChEBI" id="CHEBI:57972"/>
        <dbReference type="EC" id="5.1.1.1"/>
    </reaction>
</comment>
<evidence type="ECO:0000313" key="6">
    <source>
        <dbReference type="EMBL" id="UFP95934.1"/>
    </source>
</evidence>
<dbReference type="Gene3D" id="2.40.37.10">
    <property type="entry name" value="Lyase, Ornithine Decarboxylase, Chain A, domain 1"/>
    <property type="match status" value="1"/>
</dbReference>
<dbReference type="InterPro" id="IPR020622">
    <property type="entry name" value="Ala_racemase_pyridoxalP-BS"/>
</dbReference>
<dbReference type="PROSITE" id="PS00395">
    <property type="entry name" value="ALANINE_RACEMASE"/>
    <property type="match status" value="1"/>
</dbReference>
<name>A0ABY3PQL6_9CYAN</name>
<dbReference type="PRINTS" id="PR00992">
    <property type="entry name" value="ALARACEMASE"/>
</dbReference>
<dbReference type="Gene3D" id="3.20.20.10">
    <property type="entry name" value="Alanine racemase"/>
    <property type="match status" value="1"/>
</dbReference>
<sequence length="381" mass="40981">MDGFDATRRAWVEIDLDALRHNVQQIGQRLQPHCRVMAVVKADAYGHGALSASRAALEAGAACLGVATLEEGAQLRSAGLGCPIVVLGPIHTGAEVAAVEHWRLEPTLCTPRQVLVCAEHLSAPHPVHLKIDTGMTRLGAPWQEAVEFVRLAYRLPRLQIASVYSHLATADEPDSAALGEQHRRFERVLGELEAAGVRPKCVHLANSAAALGDPGLHYDLVRVGMALYGLYPAPEFYGAAELRPVMQVRARVTQVREVPADTGVSYGHFWRTPAPSRLATVAIGYADGVPRRLSGQLQVLVHGRRAPQVGAITMDQIVIDCTHLGAVDEGDVVTLLGHDGNEAIGAADWADPLGTIAYEILCGFKHRLPRVVRSTAPVFNV</sequence>
<dbReference type="InterPro" id="IPR000821">
    <property type="entry name" value="Ala_racemase"/>
</dbReference>
<keyword evidence="7" id="KW-1185">Reference proteome</keyword>
<gene>
    <name evidence="6" type="ORF">ISF26_06860</name>
</gene>
<comment type="function">
    <text evidence="4">Catalyzes the interconversion of L-alanine and D-alanine. May also act on other amino acids.</text>
</comment>
<dbReference type="SUPFAM" id="SSF51419">
    <property type="entry name" value="PLP-binding barrel"/>
    <property type="match status" value="1"/>
</dbReference>
<dbReference type="CDD" id="cd00430">
    <property type="entry name" value="PLPDE_III_AR"/>
    <property type="match status" value="1"/>
</dbReference>
<feature type="domain" description="Alanine racemase C-terminal" evidence="5">
    <location>
        <begin position="245"/>
        <end position="373"/>
    </location>
</feature>
<organism evidence="6 7">
    <name type="scientific">Gloeobacter morelensis MG652769</name>
    <dbReference type="NCBI Taxonomy" id="2781736"/>
    <lineage>
        <taxon>Bacteria</taxon>
        <taxon>Bacillati</taxon>
        <taxon>Cyanobacteriota</taxon>
        <taxon>Cyanophyceae</taxon>
        <taxon>Gloeobacterales</taxon>
        <taxon>Gloeobacteraceae</taxon>
        <taxon>Gloeobacter</taxon>
        <taxon>Gloeobacter morelensis</taxon>
    </lineage>
</organism>
<dbReference type="InterPro" id="IPR011079">
    <property type="entry name" value="Ala_racemase_C"/>
</dbReference>
<dbReference type="PANTHER" id="PTHR30511">
    <property type="entry name" value="ALANINE RACEMASE"/>
    <property type="match status" value="1"/>
</dbReference>
<dbReference type="Pfam" id="PF01168">
    <property type="entry name" value="Ala_racemase_N"/>
    <property type="match status" value="1"/>
</dbReference>
<dbReference type="HAMAP" id="MF_01201">
    <property type="entry name" value="Ala_racemase"/>
    <property type="match status" value="1"/>
</dbReference>
<comment type="pathway">
    <text evidence="4">Amino-acid biosynthesis; D-alanine biosynthesis; D-alanine from L-alanine: step 1/1.</text>
</comment>
<dbReference type="RefSeq" id="WP_230843169.1">
    <property type="nucleotide sequence ID" value="NZ_CP063845.1"/>
</dbReference>
<feature type="active site" description="Proton acceptor; specific for L-alanine" evidence="4">
    <location>
        <position position="266"/>
    </location>
</feature>
<dbReference type="EMBL" id="CP063845">
    <property type="protein sequence ID" value="UFP95934.1"/>
    <property type="molecule type" value="Genomic_DNA"/>
</dbReference>
<evidence type="ECO:0000256" key="3">
    <source>
        <dbReference type="ARBA" id="ARBA00023235"/>
    </source>
</evidence>
<evidence type="ECO:0000256" key="1">
    <source>
        <dbReference type="ARBA" id="ARBA00001933"/>
    </source>
</evidence>
<feature type="active site" description="Proton acceptor; specific for D-alanine" evidence="4">
    <location>
        <position position="41"/>
    </location>
</feature>
<keyword evidence="3 4" id="KW-0413">Isomerase</keyword>
<protein>
    <recommendedName>
        <fullName evidence="4">Alanine racemase</fullName>
        <ecNumber evidence="4">5.1.1.1</ecNumber>
    </recommendedName>
</protein>
<feature type="modified residue" description="N6-(pyridoxal phosphate)lysine" evidence="4">
    <location>
        <position position="41"/>
    </location>
</feature>
<dbReference type="Proteomes" id="UP001054846">
    <property type="component" value="Chromosome"/>
</dbReference>
<dbReference type="PANTHER" id="PTHR30511:SF0">
    <property type="entry name" value="ALANINE RACEMASE, CATABOLIC-RELATED"/>
    <property type="match status" value="1"/>
</dbReference>
<dbReference type="Pfam" id="PF00842">
    <property type="entry name" value="Ala_racemase_C"/>
    <property type="match status" value="1"/>
</dbReference>
<evidence type="ECO:0000256" key="4">
    <source>
        <dbReference type="HAMAP-Rule" id="MF_01201"/>
    </source>
</evidence>
<comment type="similarity">
    <text evidence="4">Belongs to the alanine racemase family.</text>
</comment>
<proteinExistence type="inferred from homology"/>
<evidence type="ECO:0000313" key="7">
    <source>
        <dbReference type="Proteomes" id="UP001054846"/>
    </source>
</evidence>
<dbReference type="InterPro" id="IPR009006">
    <property type="entry name" value="Ala_racemase/Decarboxylase_C"/>
</dbReference>
<dbReference type="InterPro" id="IPR029066">
    <property type="entry name" value="PLP-binding_barrel"/>
</dbReference>
<dbReference type="NCBIfam" id="TIGR00492">
    <property type="entry name" value="alr"/>
    <property type="match status" value="1"/>
</dbReference>
<accession>A0ABY3PQL6</accession>
<feature type="binding site" evidence="4">
    <location>
        <position position="314"/>
    </location>
    <ligand>
        <name>substrate</name>
    </ligand>
</feature>
<evidence type="ECO:0000259" key="5">
    <source>
        <dbReference type="SMART" id="SM01005"/>
    </source>
</evidence>
<keyword evidence="2 4" id="KW-0663">Pyridoxal phosphate</keyword>
<feature type="binding site" evidence="4">
    <location>
        <position position="137"/>
    </location>
    <ligand>
        <name>substrate</name>
    </ligand>
</feature>
<dbReference type="GO" id="GO:0008784">
    <property type="term" value="F:alanine racemase activity"/>
    <property type="evidence" value="ECO:0007669"/>
    <property type="project" value="UniProtKB-EC"/>
</dbReference>
<dbReference type="InterPro" id="IPR001608">
    <property type="entry name" value="Ala_racemase_N"/>
</dbReference>
<comment type="cofactor">
    <cofactor evidence="1 4">
        <name>pyridoxal 5'-phosphate</name>
        <dbReference type="ChEBI" id="CHEBI:597326"/>
    </cofactor>
</comment>
<dbReference type="EC" id="5.1.1.1" evidence="4"/>
<evidence type="ECO:0000256" key="2">
    <source>
        <dbReference type="ARBA" id="ARBA00022898"/>
    </source>
</evidence>
<dbReference type="SUPFAM" id="SSF50621">
    <property type="entry name" value="Alanine racemase C-terminal domain-like"/>
    <property type="match status" value="1"/>
</dbReference>